<protein>
    <submittedName>
        <fullName evidence="1">Uncharacterized protein</fullName>
    </submittedName>
</protein>
<dbReference type="Proteomes" id="UP000469325">
    <property type="component" value="Unassembled WGS sequence"/>
</dbReference>
<gene>
    <name evidence="1" type="ORF">FYJ68_04615</name>
</gene>
<comment type="caution">
    <text evidence="1">The sequence shown here is derived from an EMBL/GenBank/DDBJ whole genome shotgun (WGS) entry which is preliminary data.</text>
</comment>
<evidence type="ECO:0000313" key="1">
    <source>
        <dbReference type="EMBL" id="MST72391.1"/>
    </source>
</evidence>
<accession>A0A6N7XSQ2</accession>
<proteinExistence type="predicted"/>
<dbReference type="AlphaFoldDB" id="A0A6N7XSQ2"/>
<keyword evidence="2" id="KW-1185">Reference proteome</keyword>
<dbReference type="EMBL" id="VUNC01000003">
    <property type="protein sequence ID" value="MST72391.1"/>
    <property type="molecule type" value="Genomic_DNA"/>
</dbReference>
<organism evidence="1 2">
    <name type="scientific">Olsenella porci</name>
    <dbReference type="NCBI Taxonomy" id="2652279"/>
    <lineage>
        <taxon>Bacteria</taxon>
        <taxon>Bacillati</taxon>
        <taxon>Actinomycetota</taxon>
        <taxon>Coriobacteriia</taxon>
        <taxon>Coriobacteriales</taxon>
        <taxon>Atopobiaceae</taxon>
        <taxon>Olsenella</taxon>
    </lineage>
</organism>
<dbReference type="RefSeq" id="WP_154434478.1">
    <property type="nucleotide sequence ID" value="NZ_VUNC01000003.1"/>
</dbReference>
<evidence type="ECO:0000313" key="2">
    <source>
        <dbReference type="Proteomes" id="UP000469325"/>
    </source>
</evidence>
<reference evidence="1 2" key="1">
    <citation type="submission" date="2019-08" db="EMBL/GenBank/DDBJ databases">
        <title>In-depth cultivation of the pig gut microbiome towards novel bacterial diversity and tailored functional studies.</title>
        <authorList>
            <person name="Wylensek D."/>
            <person name="Hitch T.C.A."/>
            <person name="Clavel T."/>
        </authorList>
    </citation>
    <scope>NUCLEOTIDE SEQUENCE [LARGE SCALE GENOMIC DNA]</scope>
    <source>
        <strain evidence="1 2">CA-Schmier-601-WT-1</strain>
    </source>
</reference>
<sequence length="99" mass="10912">MRDRGISWGSYAVAYELEGMAGVTLWSDDQAYLHYVARHGVLSCATTDCLSRVRYLDDGAHDNFRARQFAGSHFFEACSLPPGSPSVEDNRLVGALLRG</sequence>
<name>A0A6N7XSQ2_9ACTN</name>